<dbReference type="VEuPathDB" id="TriTrypDB:TCDM_04493"/>
<feature type="compositionally biased region" description="Basic residues" evidence="1">
    <location>
        <begin position="71"/>
        <end position="82"/>
    </location>
</feature>
<evidence type="ECO:0000256" key="1">
    <source>
        <dbReference type="SAM" id="MobiDB-lite"/>
    </source>
</evidence>
<comment type="caution">
    <text evidence="2">The sequence shown here is derived from an EMBL/GenBank/DDBJ whole genome shotgun (WGS) entry which is preliminary data.</text>
</comment>
<organism evidence="2 3">
    <name type="scientific">Trypanosoma cruzi Dm28c</name>
    <dbReference type="NCBI Taxonomy" id="1416333"/>
    <lineage>
        <taxon>Eukaryota</taxon>
        <taxon>Discoba</taxon>
        <taxon>Euglenozoa</taxon>
        <taxon>Kinetoplastea</taxon>
        <taxon>Metakinetoplastina</taxon>
        <taxon>Trypanosomatida</taxon>
        <taxon>Trypanosomatidae</taxon>
        <taxon>Trypanosoma</taxon>
        <taxon>Schizotrypanum</taxon>
    </lineage>
</organism>
<dbReference type="AlphaFoldDB" id="V5BL08"/>
<feature type="compositionally biased region" description="Basic residues" evidence="1">
    <location>
        <begin position="280"/>
        <end position="296"/>
    </location>
</feature>
<feature type="compositionally biased region" description="Gly residues" evidence="1">
    <location>
        <begin position="44"/>
        <end position="60"/>
    </location>
</feature>
<protein>
    <submittedName>
        <fullName evidence="2">Uncharacterized protein</fullName>
    </submittedName>
</protein>
<gene>
    <name evidence="2" type="ORF">TCDM_04493</name>
</gene>
<dbReference type="Proteomes" id="UP000017861">
    <property type="component" value="Unassembled WGS sequence"/>
</dbReference>
<name>V5BL08_TRYCR</name>
<accession>V5BL08</accession>
<feature type="compositionally biased region" description="Basic and acidic residues" evidence="1">
    <location>
        <begin position="91"/>
        <end position="102"/>
    </location>
</feature>
<feature type="region of interest" description="Disordered" evidence="1">
    <location>
        <begin position="254"/>
        <end position="309"/>
    </location>
</feature>
<reference evidence="2 3" key="1">
    <citation type="journal article" date="2014" name="Genome Announc.">
        <title>Trypanosoma cruzi Clone Dm28c Draft Genome Sequence.</title>
        <authorList>
            <person name="Grisard E.C."/>
            <person name="Teixeira S.M."/>
            <person name="de Almeida L.G."/>
            <person name="Stoco P.H."/>
            <person name="Gerber A.L."/>
            <person name="Talavera-Lopez C."/>
            <person name="Lima O.C."/>
            <person name="Andersson B."/>
            <person name="de Vasconcelos A.T."/>
        </authorList>
    </citation>
    <scope>NUCLEOTIDE SEQUENCE [LARGE SCALE GENOMIC DNA]</scope>
    <source>
        <strain evidence="2 3">Dm28c</strain>
    </source>
</reference>
<evidence type="ECO:0000313" key="3">
    <source>
        <dbReference type="Proteomes" id="UP000017861"/>
    </source>
</evidence>
<feature type="region of interest" description="Disordered" evidence="1">
    <location>
        <begin position="44"/>
        <end position="219"/>
    </location>
</feature>
<evidence type="ECO:0000313" key="2">
    <source>
        <dbReference type="EMBL" id="ESS66827.1"/>
    </source>
</evidence>
<feature type="compositionally biased region" description="Basic residues" evidence="1">
    <location>
        <begin position="192"/>
        <end position="203"/>
    </location>
</feature>
<proteinExistence type="predicted"/>
<feature type="compositionally biased region" description="Low complexity" evidence="1">
    <location>
        <begin position="266"/>
        <end position="276"/>
    </location>
</feature>
<dbReference type="OrthoDB" id="251956at2759"/>
<sequence length="309" mass="34777">MQQEHLVEAIVTIAQVLDYRALEELKIRLSKMLANDSYAPHQGRGGMGLGGGPSSFGGGHRGAHNNPRQQRYQHHHHQHRGGNRGYSGGFQHDRRHFDDYRDGPGYSGNGDGVPHLQHYHRGGGSGGGRSRGGAGSDVPQPTSHRSNENHQEKRRWTQNAKDTRGPPQMARRSSSVSRGMAAAVGAAQIRAPTKRNRRIRRRGQQGTAGVKKWGEGEERKTRMEWKGEKKRMANKSIKKTGGLVTCCATKKMKTQTLRMPKKQKVKQQQQQQQKEQIGARNKKKKEGERRKLKVPRHSLLLLEEKRKTN</sequence>
<feature type="compositionally biased region" description="Gly residues" evidence="1">
    <location>
        <begin position="122"/>
        <end position="135"/>
    </location>
</feature>
<feature type="compositionally biased region" description="Basic and acidic residues" evidence="1">
    <location>
        <begin position="145"/>
        <end position="155"/>
    </location>
</feature>
<dbReference type="EMBL" id="AYLP01000039">
    <property type="protein sequence ID" value="ESS66827.1"/>
    <property type="molecule type" value="Genomic_DNA"/>
</dbReference>